<dbReference type="WBParaSite" id="Gr19_v10_g1856.t1">
    <property type="protein sequence ID" value="Gr19_v10_g1856.t1"/>
    <property type="gene ID" value="Gr19_v10_g1856"/>
</dbReference>
<dbReference type="AlphaFoldDB" id="A0A914HJE7"/>
<sequence length="99" mass="10795">MLLVDLHPFSYQSFEYCFEKESRIEEGRIGAAASCQLQQQQQQTGVGTADNVEGVQANIANDGEQLLAVEDEIVEQQKQHSVPVASVSEPAADNNTAED</sequence>
<organism evidence="2 3">
    <name type="scientific">Globodera rostochiensis</name>
    <name type="common">Golden nematode worm</name>
    <name type="synonym">Heterodera rostochiensis</name>
    <dbReference type="NCBI Taxonomy" id="31243"/>
    <lineage>
        <taxon>Eukaryota</taxon>
        <taxon>Metazoa</taxon>
        <taxon>Ecdysozoa</taxon>
        <taxon>Nematoda</taxon>
        <taxon>Chromadorea</taxon>
        <taxon>Rhabditida</taxon>
        <taxon>Tylenchina</taxon>
        <taxon>Tylenchomorpha</taxon>
        <taxon>Tylenchoidea</taxon>
        <taxon>Heteroderidae</taxon>
        <taxon>Heteroderinae</taxon>
        <taxon>Globodera</taxon>
    </lineage>
</organism>
<reference evidence="3" key="1">
    <citation type="submission" date="2022-11" db="UniProtKB">
        <authorList>
            <consortium name="WormBaseParasite"/>
        </authorList>
    </citation>
    <scope>IDENTIFICATION</scope>
</reference>
<evidence type="ECO:0000313" key="2">
    <source>
        <dbReference type="Proteomes" id="UP000887572"/>
    </source>
</evidence>
<evidence type="ECO:0000256" key="1">
    <source>
        <dbReference type="SAM" id="MobiDB-lite"/>
    </source>
</evidence>
<feature type="region of interest" description="Disordered" evidence="1">
    <location>
        <begin position="78"/>
        <end position="99"/>
    </location>
</feature>
<evidence type="ECO:0000313" key="3">
    <source>
        <dbReference type="WBParaSite" id="Gr19_v10_g1856.t1"/>
    </source>
</evidence>
<name>A0A914HJE7_GLORO</name>
<keyword evidence="2" id="KW-1185">Reference proteome</keyword>
<dbReference type="Proteomes" id="UP000887572">
    <property type="component" value="Unplaced"/>
</dbReference>
<proteinExistence type="predicted"/>
<protein>
    <submittedName>
        <fullName evidence="3">Uncharacterized protein</fullName>
    </submittedName>
</protein>
<accession>A0A914HJE7</accession>